<name>A0A9D1IQC8_9FIRM</name>
<accession>A0A9D1IQC8</accession>
<dbReference type="AlphaFoldDB" id="A0A9D1IQC8"/>
<dbReference type="Proteomes" id="UP000824074">
    <property type="component" value="Unassembled WGS sequence"/>
</dbReference>
<reference evidence="1" key="2">
    <citation type="journal article" date="2021" name="PeerJ">
        <title>Extensive microbial diversity within the chicken gut microbiome revealed by metagenomics and culture.</title>
        <authorList>
            <person name="Gilroy R."/>
            <person name="Ravi A."/>
            <person name="Getino M."/>
            <person name="Pursley I."/>
            <person name="Horton D.L."/>
            <person name="Alikhan N.F."/>
            <person name="Baker D."/>
            <person name="Gharbi K."/>
            <person name="Hall N."/>
            <person name="Watson M."/>
            <person name="Adriaenssens E.M."/>
            <person name="Foster-Nyarko E."/>
            <person name="Jarju S."/>
            <person name="Secka A."/>
            <person name="Antonio M."/>
            <person name="Oren A."/>
            <person name="Chaudhuri R.R."/>
            <person name="La Ragione R."/>
            <person name="Hildebrand F."/>
            <person name="Pallen M.J."/>
        </authorList>
    </citation>
    <scope>NUCLEOTIDE SEQUENCE</scope>
    <source>
        <strain evidence="1">CHK193-30670</strain>
    </source>
</reference>
<gene>
    <name evidence="1" type="ORF">IAB68_03110</name>
</gene>
<protein>
    <submittedName>
        <fullName evidence="1">Uncharacterized protein</fullName>
    </submittedName>
</protein>
<reference evidence="1" key="1">
    <citation type="submission" date="2020-10" db="EMBL/GenBank/DDBJ databases">
        <authorList>
            <person name="Gilroy R."/>
        </authorList>
    </citation>
    <scope>NUCLEOTIDE SEQUENCE</scope>
    <source>
        <strain evidence="1">CHK193-30670</strain>
    </source>
</reference>
<organism evidence="1 2">
    <name type="scientific">Candidatus Aphodocola excrementigallinarum</name>
    <dbReference type="NCBI Taxonomy" id="2840670"/>
    <lineage>
        <taxon>Bacteria</taxon>
        <taxon>Bacillati</taxon>
        <taxon>Bacillota</taxon>
        <taxon>Bacilli</taxon>
        <taxon>Candidatus Aphodocola</taxon>
    </lineage>
</organism>
<proteinExistence type="predicted"/>
<evidence type="ECO:0000313" key="1">
    <source>
        <dbReference type="EMBL" id="HIU40267.1"/>
    </source>
</evidence>
<sequence>MYITNTTEQVVKLIEQLEIKSDLTKLKFLIYIFDLLNNNQINDKNEVNPDLIDDGELKIFNFEVIGLSPNAGNLLLQYFAMLYNGMTDSKDAYEDNGNILGINCDKTDKEFASKFERLDFNEKLDVFSEIIIRYDNETYFNEKTLVLSLDSKLSGYDIAKQIQNFKN</sequence>
<evidence type="ECO:0000313" key="2">
    <source>
        <dbReference type="Proteomes" id="UP000824074"/>
    </source>
</evidence>
<comment type="caution">
    <text evidence="1">The sequence shown here is derived from an EMBL/GenBank/DDBJ whole genome shotgun (WGS) entry which is preliminary data.</text>
</comment>
<dbReference type="EMBL" id="DVMT01000030">
    <property type="protein sequence ID" value="HIU40267.1"/>
    <property type="molecule type" value="Genomic_DNA"/>
</dbReference>